<dbReference type="GO" id="GO:0044205">
    <property type="term" value="P:'de novo' UMP biosynthetic process"/>
    <property type="evidence" value="ECO:0007669"/>
    <property type="project" value="UniProtKB-UniRule"/>
</dbReference>
<keyword evidence="10" id="KW-1185">Reference proteome</keyword>
<protein>
    <recommendedName>
        <fullName evidence="7">Orotidine 5'-phosphate decarboxylase</fullName>
        <ecNumber evidence="7">4.1.1.23</ecNumber>
    </recommendedName>
    <alternativeName>
        <fullName evidence="7">OMP decarboxylase</fullName>
        <shortName evidence="7">OMPDCase</shortName>
        <shortName evidence="7">OMPdecase</shortName>
    </alternativeName>
</protein>
<dbReference type="Gene3D" id="3.20.20.70">
    <property type="entry name" value="Aldolase class I"/>
    <property type="match status" value="1"/>
</dbReference>
<dbReference type="InterPro" id="IPR013785">
    <property type="entry name" value="Aldolase_TIM"/>
</dbReference>
<dbReference type="AlphaFoldDB" id="A0A2A9DRW4"/>
<evidence type="ECO:0000259" key="8">
    <source>
        <dbReference type="SMART" id="SM00934"/>
    </source>
</evidence>
<evidence type="ECO:0000256" key="6">
    <source>
        <dbReference type="ARBA" id="ARBA00049157"/>
    </source>
</evidence>
<organism evidence="9 10">
    <name type="scientific">Corynebacterium renale</name>
    <dbReference type="NCBI Taxonomy" id="1724"/>
    <lineage>
        <taxon>Bacteria</taxon>
        <taxon>Bacillati</taxon>
        <taxon>Actinomycetota</taxon>
        <taxon>Actinomycetes</taxon>
        <taxon>Mycobacteriales</taxon>
        <taxon>Corynebacteriaceae</taxon>
        <taxon>Corynebacterium</taxon>
    </lineage>
</organism>
<dbReference type="InterPro" id="IPR011060">
    <property type="entry name" value="RibuloseP-bd_barrel"/>
</dbReference>
<comment type="caution">
    <text evidence="9">The sequence shown here is derived from an EMBL/GenBank/DDBJ whole genome shotgun (WGS) entry which is preliminary data.</text>
</comment>
<evidence type="ECO:0000256" key="4">
    <source>
        <dbReference type="ARBA" id="ARBA00022975"/>
    </source>
</evidence>
<dbReference type="UniPathway" id="UPA00070">
    <property type="reaction ID" value="UER00120"/>
</dbReference>
<dbReference type="PROSITE" id="PS00156">
    <property type="entry name" value="OMPDECASE"/>
    <property type="match status" value="1"/>
</dbReference>
<gene>
    <name evidence="7" type="primary">pyrF</name>
    <name evidence="9" type="ORF">ATK06_1768</name>
</gene>
<reference evidence="9 10" key="1">
    <citation type="submission" date="2017-10" db="EMBL/GenBank/DDBJ databases">
        <title>Sequencing the genomes of 1000 actinobacteria strains.</title>
        <authorList>
            <person name="Klenk H.-P."/>
        </authorList>
    </citation>
    <scope>NUCLEOTIDE SEQUENCE [LARGE SCALE GENOMIC DNA]</scope>
    <source>
        <strain evidence="9 10">DSM 20688</strain>
    </source>
</reference>
<dbReference type="HAMAP" id="MF_01215">
    <property type="entry name" value="OMPdecase_type2"/>
    <property type="match status" value="1"/>
</dbReference>
<dbReference type="EC" id="4.1.1.23" evidence="7"/>
<evidence type="ECO:0000256" key="7">
    <source>
        <dbReference type="HAMAP-Rule" id="MF_01215"/>
    </source>
</evidence>
<dbReference type="NCBIfam" id="TIGR02127">
    <property type="entry name" value="pyrF_sub2"/>
    <property type="match status" value="1"/>
</dbReference>
<dbReference type="Pfam" id="PF00215">
    <property type="entry name" value="OMPdecase"/>
    <property type="match status" value="1"/>
</dbReference>
<dbReference type="GO" id="GO:0004590">
    <property type="term" value="F:orotidine-5'-phosphate decarboxylase activity"/>
    <property type="evidence" value="ECO:0007669"/>
    <property type="project" value="UniProtKB-UniRule"/>
</dbReference>
<feature type="domain" description="Orotidine 5'-phosphate decarboxylase" evidence="8">
    <location>
        <begin position="16"/>
        <end position="263"/>
    </location>
</feature>
<dbReference type="SUPFAM" id="SSF51366">
    <property type="entry name" value="Ribulose-phoshate binding barrel"/>
    <property type="match status" value="1"/>
</dbReference>
<proteinExistence type="inferred from homology"/>
<sequence length="274" mass="28491">MNFSQRLAEATSRRGRLCVGIDPHVSLLEAWGLPTNAEGVARFTEICVEAFAEVAVVKPQIAFYEPYGARGFSILEDAIKELRSQGVLVIADAKRGDIGSTMAGYARAWLGHGSPLESDAVTVSPYLGVGALQPAFDVAEENGKGVYVLAATSNPEAIALQGARFAAETSVAQHVVDTVAEINASSHAETVGGNLGIVLGATVANPPSISRLHGPILLPGVGAQGATMRDIDRLCGEDNPLALPSVSRGILKAGPSVHALKQAIADFVDDSVSR</sequence>
<dbReference type="RefSeq" id="WP_048381587.1">
    <property type="nucleotide sequence ID" value="NZ_LDYE01000011.1"/>
</dbReference>
<dbReference type="OrthoDB" id="9808470at2"/>
<accession>A0A2A9DRW4</accession>
<evidence type="ECO:0000256" key="2">
    <source>
        <dbReference type="ARBA" id="ARBA00008847"/>
    </source>
</evidence>
<dbReference type="SMART" id="SM00934">
    <property type="entry name" value="OMPdecase"/>
    <property type="match status" value="1"/>
</dbReference>
<keyword evidence="3 7" id="KW-0210">Decarboxylase</keyword>
<keyword evidence="4 7" id="KW-0665">Pyrimidine biosynthesis</keyword>
<dbReference type="InterPro" id="IPR011995">
    <property type="entry name" value="OMPdecase_type-2"/>
</dbReference>
<dbReference type="Proteomes" id="UP000221653">
    <property type="component" value="Unassembled WGS sequence"/>
</dbReference>
<feature type="active site" description="Proton donor" evidence="7">
    <location>
        <position position="94"/>
    </location>
</feature>
<dbReference type="CDD" id="cd04725">
    <property type="entry name" value="OMP_decarboxylase_like"/>
    <property type="match status" value="1"/>
</dbReference>
<dbReference type="PANTHER" id="PTHR43375:SF1">
    <property type="entry name" value="OROTIDINE 5'-PHOSPHATE DECARBOXYLASE"/>
    <property type="match status" value="1"/>
</dbReference>
<dbReference type="InterPro" id="IPR018089">
    <property type="entry name" value="OMPdecase_AS"/>
</dbReference>
<name>A0A2A9DRW4_9CORY</name>
<evidence type="ECO:0000256" key="1">
    <source>
        <dbReference type="ARBA" id="ARBA00004861"/>
    </source>
</evidence>
<dbReference type="InterPro" id="IPR001754">
    <property type="entry name" value="OMPdeCOase_dom"/>
</dbReference>
<dbReference type="EMBL" id="PDJF01000001">
    <property type="protein sequence ID" value="PFG28649.1"/>
    <property type="molecule type" value="Genomic_DNA"/>
</dbReference>
<evidence type="ECO:0000256" key="3">
    <source>
        <dbReference type="ARBA" id="ARBA00022793"/>
    </source>
</evidence>
<evidence type="ECO:0000313" key="9">
    <source>
        <dbReference type="EMBL" id="PFG28649.1"/>
    </source>
</evidence>
<comment type="similarity">
    <text evidence="2 7">Belongs to the OMP decarboxylase family. Type 2 subfamily.</text>
</comment>
<evidence type="ECO:0000313" key="10">
    <source>
        <dbReference type="Proteomes" id="UP000221653"/>
    </source>
</evidence>
<dbReference type="GO" id="GO:0006207">
    <property type="term" value="P:'de novo' pyrimidine nucleobase biosynthetic process"/>
    <property type="evidence" value="ECO:0007669"/>
    <property type="project" value="InterPro"/>
</dbReference>
<keyword evidence="5 7" id="KW-0456">Lyase</keyword>
<evidence type="ECO:0000256" key="5">
    <source>
        <dbReference type="ARBA" id="ARBA00023239"/>
    </source>
</evidence>
<comment type="pathway">
    <text evidence="1 7">Pyrimidine metabolism; UMP biosynthesis via de novo pathway; UMP from orotate: step 2/2.</text>
</comment>
<dbReference type="PANTHER" id="PTHR43375">
    <property type="entry name" value="OROTIDINE 5'-PHOSPHATE DECARBOXYLASE"/>
    <property type="match status" value="1"/>
</dbReference>
<dbReference type="STRING" id="1724.GCA_001044175_00400"/>
<comment type="catalytic activity">
    <reaction evidence="6 7">
        <text>orotidine 5'-phosphate + H(+) = UMP + CO2</text>
        <dbReference type="Rhea" id="RHEA:11596"/>
        <dbReference type="ChEBI" id="CHEBI:15378"/>
        <dbReference type="ChEBI" id="CHEBI:16526"/>
        <dbReference type="ChEBI" id="CHEBI:57538"/>
        <dbReference type="ChEBI" id="CHEBI:57865"/>
        <dbReference type="EC" id="4.1.1.23"/>
    </reaction>
</comment>